<dbReference type="InterPro" id="IPR029787">
    <property type="entry name" value="Nucleotide_cyclase"/>
</dbReference>
<feature type="domain" description="GGDEF" evidence="2">
    <location>
        <begin position="406"/>
        <end position="536"/>
    </location>
</feature>
<evidence type="ECO:0000313" key="4">
    <source>
        <dbReference type="Proteomes" id="UP000260812"/>
    </source>
</evidence>
<dbReference type="Proteomes" id="UP000260812">
    <property type="component" value="Unassembled WGS sequence"/>
</dbReference>
<reference evidence="3" key="1">
    <citation type="submission" date="2018-08" db="EMBL/GenBank/DDBJ databases">
        <title>A genome reference for cultivated species of the human gut microbiota.</title>
        <authorList>
            <person name="Zou Y."/>
            <person name="Xue W."/>
            <person name="Luo G."/>
        </authorList>
    </citation>
    <scope>NUCLEOTIDE SEQUENCE [LARGE SCALE GENOMIC DNA]</scope>
    <source>
        <strain evidence="3">TF05-5AC</strain>
    </source>
</reference>
<feature type="transmembrane region" description="Helical" evidence="1">
    <location>
        <begin position="322"/>
        <end position="340"/>
    </location>
</feature>
<dbReference type="PROSITE" id="PS50887">
    <property type="entry name" value="GGDEF"/>
    <property type="match status" value="1"/>
</dbReference>
<feature type="transmembrane region" description="Helical" evidence="1">
    <location>
        <begin position="12"/>
        <end position="32"/>
    </location>
</feature>
<dbReference type="InterPro" id="IPR050469">
    <property type="entry name" value="Diguanylate_Cyclase"/>
</dbReference>
<keyword evidence="1" id="KW-0472">Membrane</keyword>
<accession>A0A3E3I2E2</accession>
<protein>
    <submittedName>
        <fullName evidence="3">GGDEF domain-containing protein</fullName>
    </submittedName>
</protein>
<dbReference type="GeneID" id="97988271"/>
<dbReference type="SUPFAM" id="SSF55073">
    <property type="entry name" value="Nucleotide cyclase"/>
    <property type="match status" value="1"/>
</dbReference>
<keyword evidence="1" id="KW-0812">Transmembrane</keyword>
<dbReference type="Gene3D" id="3.30.70.270">
    <property type="match status" value="1"/>
</dbReference>
<dbReference type="GO" id="GO:0052621">
    <property type="term" value="F:diguanylate cyclase activity"/>
    <property type="evidence" value="ECO:0007669"/>
    <property type="project" value="TreeGrafter"/>
</dbReference>
<dbReference type="PANTHER" id="PTHR45138:SF9">
    <property type="entry name" value="DIGUANYLATE CYCLASE DGCM-RELATED"/>
    <property type="match status" value="1"/>
</dbReference>
<dbReference type="RefSeq" id="WP_117544892.1">
    <property type="nucleotide sequence ID" value="NZ_JBKUNB010000009.1"/>
</dbReference>
<gene>
    <name evidence="3" type="ORF">DXC51_15700</name>
</gene>
<sequence length="536" mass="59841">MEQLKKSRGRKLYGAVAVFLAVNLAAVIIIGVREAAVINRRMQQRAEDTAAQFESVMENYRHSFRLFVEMMHNEIKSSPDPDSIWDFLKGIDSTMLEIEGDTFDGLYMYYQGRYLYSWDTPYSQYEETGYVATERPWYKDAAAGAGEIVFTPPYMSYANHYILTTLSQLQPDGETVFAYDIKMGDIQRLVSSMEEYKKEEILIYDKNGTVIGSTKEDYLGGSLLASMDAVSGAVEAARAELEAADPADGEQYSKAEEQLRAAEVFCSFRQGFQPEFDRLAGAESETVCVPLNGGRYYGLLLGAGDYHFLVLVPVLSMLTSTLGYWLVPLLLLELLLIYVFSRIGREMKNRELKSAYIELGQTQKRLELALNAAQKAAAIDDLTGLMNFKSFRSQMESCLEQMEDEERGILIMIDGDHFKHINDRYGHSMGDEVIKLTAQMIIGRIRTVDLASRLHGDEFAIFVSNTADYTVARGIIGDINHSIAKEAKRRNMPSITISAGAVVAKRGDSYAALAKAADTALYSAKETHNGGFAYNG</sequence>
<dbReference type="GO" id="GO:0005886">
    <property type="term" value="C:plasma membrane"/>
    <property type="evidence" value="ECO:0007669"/>
    <property type="project" value="TreeGrafter"/>
</dbReference>
<dbReference type="InterPro" id="IPR029151">
    <property type="entry name" value="Sensor-like_sf"/>
</dbReference>
<comment type="caution">
    <text evidence="3">The sequence shown here is derived from an EMBL/GenBank/DDBJ whole genome shotgun (WGS) entry which is preliminary data.</text>
</comment>
<name>A0A3E3I2E2_9FIRM</name>
<dbReference type="InterPro" id="IPR000160">
    <property type="entry name" value="GGDEF_dom"/>
</dbReference>
<dbReference type="EMBL" id="QVLV01000010">
    <property type="protein sequence ID" value="RGE58848.1"/>
    <property type="molecule type" value="Genomic_DNA"/>
</dbReference>
<dbReference type="GO" id="GO:1902201">
    <property type="term" value="P:negative regulation of bacterial-type flagellum-dependent cell motility"/>
    <property type="evidence" value="ECO:0007669"/>
    <property type="project" value="TreeGrafter"/>
</dbReference>
<dbReference type="GO" id="GO:0043709">
    <property type="term" value="P:cell adhesion involved in single-species biofilm formation"/>
    <property type="evidence" value="ECO:0007669"/>
    <property type="project" value="TreeGrafter"/>
</dbReference>
<evidence type="ECO:0000259" key="2">
    <source>
        <dbReference type="PROSITE" id="PS50887"/>
    </source>
</evidence>
<proteinExistence type="predicted"/>
<dbReference type="CDD" id="cd01949">
    <property type="entry name" value="GGDEF"/>
    <property type="match status" value="1"/>
</dbReference>
<evidence type="ECO:0000313" key="3">
    <source>
        <dbReference type="EMBL" id="RGE58848.1"/>
    </source>
</evidence>
<organism evidence="3 4">
    <name type="scientific">Eisenbergiella massiliensis</name>
    <dbReference type="NCBI Taxonomy" id="1720294"/>
    <lineage>
        <taxon>Bacteria</taxon>
        <taxon>Bacillati</taxon>
        <taxon>Bacillota</taxon>
        <taxon>Clostridia</taxon>
        <taxon>Lachnospirales</taxon>
        <taxon>Lachnospiraceae</taxon>
        <taxon>Eisenbergiella</taxon>
    </lineage>
</organism>
<dbReference type="AlphaFoldDB" id="A0A3E3I2E2"/>
<dbReference type="Gene3D" id="3.30.450.20">
    <property type="entry name" value="PAS domain"/>
    <property type="match status" value="2"/>
</dbReference>
<dbReference type="NCBIfam" id="TIGR00254">
    <property type="entry name" value="GGDEF"/>
    <property type="match status" value="1"/>
</dbReference>
<dbReference type="InterPro" id="IPR043128">
    <property type="entry name" value="Rev_trsase/Diguanyl_cyclase"/>
</dbReference>
<keyword evidence="4" id="KW-1185">Reference proteome</keyword>
<evidence type="ECO:0000256" key="1">
    <source>
        <dbReference type="SAM" id="Phobius"/>
    </source>
</evidence>
<dbReference type="Pfam" id="PF00990">
    <property type="entry name" value="GGDEF"/>
    <property type="match status" value="1"/>
</dbReference>
<dbReference type="PANTHER" id="PTHR45138">
    <property type="entry name" value="REGULATORY COMPONENTS OF SENSORY TRANSDUCTION SYSTEM"/>
    <property type="match status" value="1"/>
</dbReference>
<dbReference type="SUPFAM" id="SSF103190">
    <property type="entry name" value="Sensory domain-like"/>
    <property type="match status" value="1"/>
</dbReference>
<keyword evidence="1" id="KW-1133">Transmembrane helix</keyword>
<dbReference type="SMART" id="SM00267">
    <property type="entry name" value="GGDEF"/>
    <property type="match status" value="1"/>
</dbReference>